<keyword evidence="2" id="KW-1185">Reference proteome</keyword>
<evidence type="ECO:0000313" key="2">
    <source>
        <dbReference type="Proteomes" id="UP001440984"/>
    </source>
</evidence>
<comment type="caution">
    <text evidence="1">The sequence shown here is derived from an EMBL/GenBank/DDBJ whole genome shotgun (WGS) entry which is preliminary data.</text>
</comment>
<name>A0ABV0L6Y1_9PSEU</name>
<proteinExistence type="predicted"/>
<dbReference type="EMBL" id="JBDZYD010000001">
    <property type="protein sequence ID" value="MEQ0558060.1"/>
    <property type="molecule type" value="Genomic_DNA"/>
</dbReference>
<evidence type="ECO:0000313" key="1">
    <source>
        <dbReference type="EMBL" id="MEQ0558060.1"/>
    </source>
</evidence>
<accession>A0ABV0L6Y1</accession>
<protein>
    <submittedName>
        <fullName evidence="1">Uncharacterized protein</fullName>
    </submittedName>
</protein>
<organism evidence="1 2">
    <name type="scientific">Amycolatopsis melonis</name>
    <dbReference type="NCBI Taxonomy" id="3156488"/>
    <lineage>
        <taxon>Bacteria</taxon>
        <taxon>Bacillati</taxon>
        <taxon>Actinomycetota</taxon>
        <taxon>Actinomycetes</taxon>
        <taxon>Pseudonocardiales</taxon>
        <taxon>Pseudonocardiaceae</taxon>
        <taxon>Amycolatopsis</taxon>
    </lineage>
</organism>
<gene>
    <name evidence="1" type="ORF">ABJI51_03170</name>
</gene>
<sequence>MLPNWLYTQNLLPVGTAADAANTTVPRAEVIERLLASPLNGALRRGGAWEQTGRALAALGAVCPETAVAFAGHLAEQYRRTRLGLPLPPGLLTGTPETEADDRPGTQPYLVQAALLASAAVGIATTAVRAKPDGAAATAVLTAQAGILRVLSMLDVLGMSGKDTGGTVSASFHTVVRGSVRLLEAGCPDVHVVTGHPVLRDEPWQDRVELSLTGDWSGFGGAA</sequence>
<reference evidence="1 2" key="1">
    <citation type="submission" date="2024-05" db="EMBL/GenBank/DDBJ databases">
        <authorList>
            <person name="Zhao H."/>
            <person name="Xu Y."/>
            <person name="Lin S."/>
            <person name="Spain J.C."/>
            <person name="Zhou N.-Y."/>
        </authorList>
    </citation>
    <scope>NUCLEOTIDE SEQUENCE [LARGE SCALE GENOMIC DNA]</scope>
    <source>
        <strain evidence="1 2">NEAU-NG30</strain>
    </source>
</reference>
<dbReference type="Proteomes" id="UP001440984">
    <property type="component" value="Unassembled WGS sequence"/>
</dbReference>
<dbReference type="RefSeq" id="WP_348947387.1">
    <property type="nucleotide sequence ID" value="NZ_JBDZYD010000001.1"/>
</dbReference>